<gene>
    <name evidence="1" type="ORF">Syun_031339</name>
</gene>
<reference evidence="1 2" key="1">
    <citation type="submission" date="2024-01" db="EMBL/GenBank/DDBJ databases">
        <title>Genome assemblies of Stephania.</title>
        <authorList>
            <person name="Yang L."/>
        </authorList>
    </citation>
    <scope>NUCLEOTIDE SEQUENCE [LARGE SCALE GENOMIC DNA]</scope>
    <source>
        <strain evidence="1">YNDBR</strain>
        <tissue evidence="1">Leaf</tissue>
    </source>
</reference>
<protein>
    <submittedName>
        <fullName evidence="1">Uncharacterized protein</fullName>
    </submittedName>
</protein>
<accession>A0AAP0DYD6</accession>
<sequence>MAFHRHVGITSTLIHRHVTFNDHLAEDGLNDNNKDDILHILLFFKIIGEVVK</sequence>
<dbReference type="AlphaFoldDB" id="A0AAP0DYD6"/>
<keyword evidence="2" id="KW-1185">Reference proteome</keyword>
<evidence type="ECO:0000313" key="2">
    <source>
        <dbReference type="Proteomes" id="UP001420932"/>
    </source>
</evidence>
<evidence type="ECO:0000313" key="1">
    <source>
        <dbReference type="EMBL" id="KAK9080942.1"/>
    </source>
</evidence>
<dbReference type="EMBL" id="JBBNAF010000059">
    <property type="protein sequence ID" value="KAK9080942.1"/>
    <property type="molecule type" value="Genomic_DNA"/>
</dbReference>
<organism evidence="1 2">
    <name type="scientific">Stephania yunnanensis</name>
    <dbReference type="NCBI Taxonomy" id="152371"/>
    <lineage>
        <taxon>Eukaryota</taxon>
        <taxon>Viridiplantae</taxon>
        <taxon>Streptophyta</taxon>
        <taxon>Embryophyta</taxon>
        <taxon>Tracheophyta</taxon>
        <taxon>Spermatophyta</taxon>
        <taxon>Magnoliopsida</taxon>
        <taxon>Ranunculales</taxon>
        <taxon>Menispermaceae</taxon>
        <taxon>Menispermoideae</taxon>
        <taxon>Cissampelideae</taxon>
        <taxon>Stephania</taxon>
    </lineage>
</organism>
<name>A0AAP0DYD6_9MAGN</name>
<proteinExistence type="predicted"/>
<dbReference type="Proteomes" id="UP001420932">
    <property type="component" value="Unassembled WGS sequence"/>
</dbReference>
<comment type="caution">
    <text evidence="1">The sequence shown here is derived from an EMBL/GenBank/DDBJ whole genome shotgun (WGS) entry which is preliminary data.</text>
</comment>